<dbReference type="InterPro" id="IPR010998">
    <property type="entry name" value="Integrase_recombinase_N"/>
</dbReference>
<evidence type="ECO:0000256" key="1">
    <source>
        <dbReference type="ARBA" id="ARBA00023125"/>
    </source>
</evidence>
<evidence type="ECO:0000259" key="3">
    <source>
        <dbReference type="PROSITE" id="PS51900"/>
    </source>
</evidence>
<dbReference type="PROSITE" id="PS51900">
    <property type="entry name" value="CB"/>
    <property type="match status" value="1"/>
</dbReference>
<dbReference type="AlphaFoldDB" id="A0A7X2TEK5"/>
<accession>A0A7X2TEK5</accession>
<dbReference type="GO" id="GO:0003677">
    <property type="term" value="F:DNA binding"/>
    <property type="evidence" value="ECO:0007669"/>
    <property type="project" value="UniProtKB-UniRule"/>
</dbReference>
<feature type="domain" description="Core-binding (CB)" evidence="3">
    <location>
        <begin position="3"/>
        <end position="66"/>
    </location>
</feature>
<dbReference type="EMBL" id="VUMD01000035">
    <property type="protein sequence ID" value="MSS38665.1"/>
    <property type="molecule type" value="Genomic_DNA"/>
</dbReference>
<dbReference type="InterPro" id="IPR044068">
    <property type="entry name" value="CB"/>
</dbReference>
<evidence type="ECO:0000313" key="4">
    <source>
        <dbReference type="EMBL" id="MSS38665.1"/>
    </source>
</evidence>
<protein>
    <submittedName>
        <fullName evidence="4">Integrase</fullName>
    </submittedName>
</protein>
<sequence>MRNSYNEILREYKFYLTENEKSHATIQKYVHELVWFLQFLNGEEITKAKMLEYRERLQNQNQARTV</sequence>
<keyword evidence="1 2" id="KW-0238">DNA-binding</keyword>
<reference evidence="4 5" key="1">
    <citation type="submission" date="2019-08" db="EMBL/GenBank/DDBJ databases">
        <title>In-depth cultivation of the pig gut microbiome towards novel bacterial diversity and tailored functional studies.</title>
        <authorList>
            <person name="Wylensek D."/>
            <person name="Hitch T.C.A."/>
            <person name="Clavel T."/>
        </authorList>
    </citation>
    <scope>NUCLEOTIDE SEQUENCE [LARGE SCALE GENOMIC DNA]</scope>
    <source>
        <strain evidence="4 5">WCA-389-WT-23D1</strain>
    </source>
</reference>
<organism evidence="4 5">
    <name type="scientific">Clostridium porci</name>
    <dbReference type="NCBI Taxonomy" id="2605778"/>
    <lineage>
        <taxon>Bacteria</taxon>
        <taxon>Bacillati</taxon>
        <taxon>Bacillota</taxon>
        <taxon>Clostridia</taxon>
        <taxon>Eubacteriales</taxon>
        <taxon>Clostridiaceae</taxon>
        <taxon>Clostridium</taxon>
    </lineage>
</organism>
<keyword evidence="5" id="KW-1185">Reference proteome</keyword>
<proteinExistence type="predicted"/>
<comment type="caution">
    <text evidence="4">The sequence shown here is derived from an EMBL/GenBank/DDBJ whole genome shotgun (WGS) entry which is preliminary data.</text>
</comment>
<evidence type="ECO:0000313" key="5">
    <source>
        <dbReference type="Proteomes" id="UP000429958"/>
    </source>
</evidence>
<feature type="non-terminal residue" evidence="4">
    <location>
        <position position="66"/>
    </location>
</feature>
<name>A0A7X2TEK5_9CLOT</name>
<evidence type="ECO:0000256" key="2">
    <source>
        <dbReference type="PROSITE-ProRule" id="PRU01248"/>
    </source>
</evidence>
<dbReference type="Gene3D" id="1.10.150.130">
    <property type="match status" value="1"/>
</dbReference>
<gene>
    <name evidence="4" type="ORF">FYJ39_19695</name>
</gene>
<dbReference type="Proteomes" id="UP000429958">
    <property type="component" value="Unassembled WGS sequence"/>
</dbReference>